<feature type="transmembrane region" description="Helical" evidence="8">
    <location>
        <begin position="237"/>
        <end position="257"/>
    </location>
</feature>
<feature type="transmembrane region" description="Helical" evidence="8">
    <location>
        <begin position="104"/>
        <end position="122"/>
    </location>
</feature>
<accession>A0A7X5UBT6</accession>
<keyword evidence="7 8" id="KW-0472">Membrane</keyword>
<organism evidence="9 10">
    <name type="scientific">Luteibacter anthropi</name>
    <dbReference type="NCBI Taxonomy" id="564369"/>
    <lineage>
        <taxon>Bacteria</taxon>
        <taxon>Pseudomonadati</taxon>
        <taxon>Pseudomonadota</taxon>
        <taxon>Gammaproteobacteria</taxon>
        <taxon>Lysobacterales</taxon>
        <taxon>Rhodanobacteraceae</taxon>
        <taxon>Luteibacter</taxon>
    </lineage>
</organism>
<keyword evidence="3" id="KW-0813">Transport</keyword>
<dbReference type="RefSeq" id="WP_166949362.1">
    <property type="nucleotide sequence ID" value="NZ_JAARLZ010000007.1"/>
</dbReference>
<evidence type="ECO:0000256" key="6">
    <source>
        <dbReference type="ARBA" id="ARBA00022989"/>
    </source>
</evidence>
<evidence type="ECO:0000256" key="8">
    <source>
        <dbReference type="RuleBase" id="RU363041"/>
    </source>
</evidence>
<evidence type="ECO:0000313" key="10">
    <source>
        <dbReference type="Proteomes" id="UP000490980"/>
    </source>
</evidence>
<dbReference type="PANTHER" id="PTHR30269:SF37">
    <property type="entry name" value="MEMBRANE TRANSPORTER PROTEIN"/>
    <property type="match status" value="1"/>
</dbReference>
<dbReference type="InterPro" id="IPR002781">
    <property type="entry name" value="TM_pro_TauE-like"/>
</dbReference>
<keyword evidence="5 8" id="KW-0812">Transmembrane</keyword>
<dbReference type="AlphaFoldDB" id="A0A7X5UBT6"/>
<keyword evidence="6 8" id="KW-1133">Transmembrane helix</keyword>
<dbReference type="InterPro" id="IPR052017">
    <property type="entry name" value="TSUP"/>
</dbReference>
<proteinExistence type="inferred from homology"/>
<protein>
    <recommendedName>
        <fullName evidence="8">Probable membrane transporter protein</fullName>
    </recommendedName>
</protein>
<comment type="caution">
    <text evidence="9">The sequence shown here is derived from an EMBL/GenBank/DDBJ whole genome shotgun (WGS) entry which is preliminary data.</text>
</comment>
<feature type="transmembrane region" description="Helical" evidence="8">
    <location>
        <begin position="52"/>
        <end position="72"/>
    </location>
</feature>
<comment type="similarity">
    <text evidence="2 8">Belongs to the 4-toluene sulfonate uptake permease (TSUP) (TC 2.A.102) family.</text>
</comment>
<evidence type="ECO:0000256" key="5">
    <source>
        <dbReference type="ARBA" id="ARBA00022692"/>
    </source>
</evidence>
<dbReference type="Pfam" id="PF01925">
    <property type="entry name" value="TauE"/>
    <property type="match status" value="1"/>
</dbReference>
<evidence type="ECO:0000256" key="4">
    <source>
        <dbReference type="ARBA" id="ARBA00022475"/>
    </source>
</evidence>
<dbReference type="GO" id="GO:0005886">
    <property type="term" value="C:plasma membrane"/>
    <property type="evidence" value="ECO:0007669"/>
    <property type="project" value="UniProtKB-SubCell"/>
</dbReference>
<feature type="transmembrane region" description="Helical" evidence="8">
    <location>
        <begin position="203"/>
        <end position="225"/>
    </location>
</feature>
<dbReference type="Proteomes" id="UP000490980">
    <property type="component" value="Unassembled WGS sequence"/>
</dbReference>
<keyword evidence="4 8" id="KW-1003">Cell membrane</keyword>
<evidence type="ECO:0000256" key="1">
    <source>
        <dbReference type="ARBA" id="ARBA00004651"/>
    </source>
</evidence>
<feature type="transmembrane region" description="Helical" evidence="8">
    <location>
        <begin position="79"/>
        <end position="98"/>
    </location>
</feature>
<dbReference type="EMBL" id="JAARLZ010000007">
    <property type="protein sequence ID" value="NII07467.1"/>
    <property type="molecule type" value="Genomic_DNA"/>
</dbReference>
<sequence length="351" mass="37570">MIRALPPAVGSMFFVLVFFATLAAFAISAVSGGGAGLVLMPVLRLGLPMAQVPVALSIGSAVSSMTRIGLFLRHVEWRIVRWFVPFSIPGACMGAWLLGHVSPVYAELLIGLFLLANLPMLWRKPRLTMARAAPGPGLLGVIGLCAGFVSGLTGAVGLLFNGFYLRYGLDKERIVATRAANEIILHLLKIVLYVYFGLVTREAVGAGAVLAIAAVISTFGVRRILPLLSEALFRRLAYGSMVTAGIAMTAMASHALVQTHGIGVSTQRVAGGTNARLAGFGREVTVEFRRHEPTEIEYLIGLADLPDGIREQAEQLASGADRVVVEAVHSLGERSFELSVQRGDEVEKYRF</sequence>
<comment type="subcellular location">
    <subcellularLocation>
        <location evidence="1 8">Cell membrane</location>
        <topology evidence="1 8">Multi-pass membrane protein</topology>
    </subcellularLocation>
</comment>
<keyword evidence="10" id="KW-1185">Reference proteome</keyword>
<evidence type="ECO:0000256" key="2">
    <source>
        <dbReference type="ARBA" id="ARBA00009142"/>
    </source>
</evidence>
<evidence type="ECO:0000256" key="3">
    <source>
        <dbReference type="ARBA" id="ARBA00022448"/>
    </source>
</evidence>
<dbReference type="PANTHER" id="PTHR30269">
    <property type="entry name" value="TRANSMEMBRANE PROTEIN YFCA"/>
    <property type="match status" value="1"/>
</dbReference>
<feature type="transmembrane region" description="Helical" evidence="8">
    <location>
        <begin position="179"/>
        <end position="196"/>
    </location>
</feature>
<gene>
    <name evidence="9" type="ORF">HBF25_13860</name>
</gene>
<evidence type="ECO:0000256" key="7">
    <source>
        <dbReference type="ARBA" id="ARBA00023136"/>
    </source>
</evidence>
<reference evidence="9 10" key="1">
    <citation type="submission" date="2020-03" db="EMBL/GenBank/DDBJ databases">
        <authorList>
            <person name="Lai Q."/>
        </authorList>
    </citation>
    <scope>NUCLEOTIDE SEQUENCE [LARGE SCALE GENOMIC DNA]</scope>
    <source>
        <strain evidence="9 10">CCUG 25036</strain>
    </source>
</reference>
<feature type="transmembrane region" description="Helical" evidence="8">
    <location>
        <begin position="12"/>
        <end position="40"/>
    </location>
</feature>
<evidence type="ECO:0000313" key="9">
    <source>
        <dbReference type="EMBL" id="NII07467.1"/>
    </source>
</evidence>
<name>A0A7X5UBT6_9GAMM</name>
<feature type="transmembrane region" description="Helical" evidence="8">
    <location>
        <begin position="134"/>
        <end position="159"/>
    </location>
</feature>